<evidence type="ECO:0000256" key="3">
    <source>
        <dbReference type="ARBA" id="ARBA00022741"/>
    </source>
</evidence>
<feature type="domain" description="ABC transporter" evidence="8">
    <location>
        <begin position="358"/>
        <end position="591"/>
    </location>
</feature>
<evidence type="ECO:0000259" key="9">
    <source>
        <dbReference type="PROSITE" id="PS50929"/>
    </source>
</evidence>
<dbReference type="InterPro" id="IPR003593">
    <property type="entry name" value="AAA+_ATPase"/>
</dbReference>
<feature type="transmembrane region" description="Helical" evidence="7">
    <location>
        <begin position="31"/>
        <end position="56"/>
    </location>
</feature>
<dbReference type="PANTHER" id="PTHR43394">
    <property type="entry name" value="ATP-DEPENDENT PERMEASE MDL1, MITOCHONDRIAL"/>
    <property type="match status" value="1"/>
</dbReference>
<accession>A0ABM7W9V7</accession>
<evidence type="ECO:0000256" key="1">
    <source>
        <dbReference type="ARBA" id="ARBA00004651"/>
    </source>
</evidence>
<keyword evidence="3" id="KW-0547">Nucleotide-binding</keyword>
<reference evidence="10 11" key="1">
    <citation type="submission" date="2022-01" db="EMBL/GenBank/DDBJ databases">
        <title>Desulfofustis limnae sp. nov., a novel mesophilic sulfate-reducing bacterium isolated from marsh soil.</title>
        <authorList>
            <person name="Watanabe M."/>
            <person name="Takahashi A."/>
            <person name="Kojima H."/>
            <person name="Fukui M."/>
        </authorList>
    </citation>
    <scope>NUCLEOTIDE SEQUENCE [LARGE SCALE GENOMIC DNA]</scope>
    <source>
        <strain evidence="10 11">PPLL</strain>
    </source>
</reference>
<dbReference type="PROSITE" id="PS50893">
    <property type="entry name" value="ABC_TRANSPORTER_2"/>
    <property type="match status" value="1"/>
</dbReference>
<dbReference type="CDD" id="cd18544">
    <property type="entry name" value="ABC_6TM_TmrA_like"/>
    <property type="match status" value="1"/>
</dbReference>
<dbReference type="SMART" id="SM00382">
    <property type="entry name" value="AAA"/>
    <property type="match status" value="1"/>
</dbReference>
<evidence type="ECO:0000256" key="7">
    <source>
        <dbReference type="SAM" id="Phobius"/>
    </source>
</evidence>
<keyword evidence="2 7" id="KW-0812">Transmembrane</keyword>
<dbReference type="InterPro" id="IPR003439">
    <property type="entry name" value="ABC_transporter-like_ATP-bd"/>
</dbReference>
<organism evidence="10 11">
    <name type="scientific">Desulfofustis limnaeus</name>
    <dbReference type="NCBI Taxonomy" id="2740163"/>
    <lineage>
        <taxon>Bacteria</taxon>
        <taxon>Pseudomonadati</taxon>
        <taxon>Thermodesulfobacteriota</taxon>
        <taxon>Desulfobulbia</taxon>
        <taxon>Desulfobulbales</taxon>
        <taxon>Desulfocapsaceae</taxon>
        <taxon>Desulfofustis</taxon>
    </lineage>
</organism>
<keyword evidence="5 7" id="KW-1133">Transmembrane helix</keyword>
<dbReference type="InterPro" id="IPR039421">
    <property type="entry name" value="Type_1_exporter"/>
</dbReference>
<feature type="transmembrane region" description="Helical" evidence="7">
    <location>
        <begin position="261"/>
        <end position="282"/>
    </location>
</feature>
<dbReference type="Gene3D" id="3.40.50.300">
    <property type="entry name" value="P-loop containing nucleotide triphosphate hydrolases"/>
    <property type="match status" value="1"/>
</dbReference>
<feature type="transmembrane region" description="Helical" evidence="7">
    <location>
        <begin position="82"/>
        <end position="106"/>
    </location>
</feature>
<evidence type="ECO:0000256" key="6">
    <source>
        <dbReference type="ARBA" id="ARBA00023136"/>
    </source>
</evidence>
<dbReference type="CDD" id="cd03254">
    <property type="entry name" value="ABCC_Glucan_exporter_like"/>
    <property type="match status" value="1"/>
</dbReference>
<evidence type="ECO:0000256" key="2">
    <source>
        <dbReference type="ARBA" id="ARBA00022692"/>
    </source>
</evidence>
<keyword evidence="11" id="KW-1185">Reference proteome</keyword>
<feature type="transmembrane region" description="Helical" evidence="7">
    <location>
        <begin position="156"/>
        <end position="177"/>
    </location>
</feature>
<protein>
    <submittedName>
        <fullName evidence="10">Lipid A ABC transporter permease/ATP-binding protein</fullName>
    </submittedName>
</protein>
<keyword evidence="6 7" id="KW-0472">Membrane</keyword>
<dbReference type="InterPro" id="IPR011527">
    <property type="entry name" value="ABC1_TM_dom"/>
</dbReference>
<dbReference type="SUPFAM" id="SSF52540">
    <property type="entry name" value="P-loop containing nucleoside triphosphate hydrolases"/>
    <property type="match status" value="1"/>
</dbReference>
<dbReference type="Pfam" id="PF00664">
    <property type="entry name" value="ABC_membrane"/>
    <property type="match status" value="1"/>
</dbReference>
<dbReference type="InterPro" id="IPR027417">
    <property type="entry name" value="P-loop_NTPase"/>
</dbReference>
<gene>
    <name evidence="10" type="ORF">DPPLL_21180</name>
</gene>
<feature type="transmembrane region" description="Helical" evidence="7">
    <location>
        <begin position="288"/>
        <end position="309"/>
    </location>
</feature>
<evidence type="ECO:0000313" key="10">
    <source>
        <dbReference type="EMBL" id="BDD87753.1"/>
    </source>
</evidence>
<evidence type="ECO:0000259" key="8">
    <source>
        <dbReference type="PROSITE" id="PS50893"/>
    </source>
</evidence>
<dbReference type="Gene3D" id="1.20.1560.10">
    <property type="entry name" value="ABC transporter type 1, transmembrane domain"/>
    <property type="match status" value="1"/>
</dbReference>
<comment type="subcellular location">
    <subcellularLocation>
        <location evidence="1">Cell membrane</location>
        <topology evidence="1">Multi-pass membrane protein</topology>
    </subcellularLocation>
</comment>
<dbReference type="EMBL" id="AP025516">
    <property type="protein sequence ID" value="BDD87753.1"/>
    <property type="molecule type" value="Genomic_DNA"/>
</dbReference>
<dbReference type="Pfam" id="PF00005">
    <property type="entry name" value="ABC_tran"/>
    <property type="match status" value="1"/>
</dbReference>
<evidence type="ECO:0000313" key="11">
    <source>
        <dbReference type="Proteomes" id="UP000830055"/>
    </source>
</evidence>
<dbReference type="SUPFAM" id="SSF90123">
    <property type="entry name" value="ABC transporter transmembrane region"/>
    <property type="match status" value="1"/>
</dbReference>
<sequence>MHDFGYMEKGQEASLGDVRLWRRILSHGRGFHGAIVAAVVLSLGVTGATLALPYLLKSGIDGYITADLLPTAARIDGLSRTAALFGLLVLTGFVLTFIQTVLLEWVGQSVMHRIRQDLFSHILSLDLAFLNRQPTGRLVTRLTNDVQNMHEMFTSVLVTLFNDALRLVGILIVLLLLNLKLGLMMALFIPVALALTIIFARLAREKFRAIRSQLSRLNSYTQEAVSGIAIIQLFGQQRRSGNRFAAMSEEYLQRTLSQIRLFGAFMPLTELLSTMAIALILWYGGAQIIGQTLTLGELVAFLAYMRLFFQPLRELSQKYSIVQSALASAERIFATLDTRPTIADPLHPVVPGVITGALHFDRVSFRYEPQQPVLIDCDLTIKPGETVAVVGSTGSGKTTLINLLLRFYEPQQGSIRIDGIPIGDLRLRDLRRMVGVILQDVFILKDTVLANIALDTGCSRDQVEAVLARTAMTRFVEKLPDGLDTLLGEGGRQLSTGEKQLLSFARVLCRDPSILVLDEATASIDPETEGILEQAVAAAFTGRTSIIIAHRLSTVRRADRIIVMDRGRIIEQGGHEELLKWDSHYARLVALDLLFEPTGSPPPDSSTHPD</sequence>
<evidence type="ECO:0000256" key="5">
    <source>
        <dbReference type="ARBA" id="ARBA00022989"/>
    </source>
</evidence>
<keyword evidence="4" id="KW-0067">ATP-binding</keyword>
<dbReference type="Proteomes" id="UP000830055">
    <property type="component" value="Chromosome"/>
</dbReference>
<evidence type="ECO:0000256" key="4">
    <source>
        <dbReference type="ARBA" id="ARBA00022840"/>
    </source>
</evidence>
<proteinExistence type="predicted"/>
<feature type="domain" description="ABC transmembrane type-1" evidence="9">
    <location>
        <begin position="36"/>
        <end position="324"/>
    </location>
</feature>
<dbReference type="PANTHER" id="PTHR43394:SF1">
    <property type="entry name" value="ATP-BINDING CASSETTE SUB-FAMILY B MEMBER 10, MITOCHONDRIAL"/>
    <property type="match status" value="1"/>
</dbReference>
<name>A0ABM7W9V7_9BACT</name>
<dbReference type="PROSITE" id="PS50929">
    <property type="entry name" value="ABC_TM1F"/>
    <property type="match status" value="1"/>
</dbReference>
<feature type="transmembrane region" description="Helical" evidence="7">
    <location>
        <begin position="183"/>
        <end position="203"/>
    </location>
</feature>
<dbReference type="InterPro" id="IPR036640">
    <property type="entry name" value="ABC1_TM_sf"/>
</dbReference>
<dbReference type="RefSeq" id="WP_284151167.1">
    <property type="nucleotide sequence ID" value="NZ_AP025516.1"/>
</dbReference>